<name>A0A7L5DXH7_9BACT</name>
<evidence type="ECO:0000313" key="2">
    <source>
        <dbReference type="Proteomes" id="UP000501128"/>
    </source>
</evidence>
<accession>A0A7L5DXH7</accession>
<gene>
    <name evidence="1" type="ORF">HH216_21345</name>
</gene>
<reference evidence="1 2" key="1">
    <citation type="submission" date="2020-04" db="EMBL/GenBank/DDBJ databases">
        <title>Genome sequencing of novel species.</title>
        <authorList>
            <person name="Heo J."/>
            <person name="Kim S.-J."/>
            <person name="Kim J.-S."/>
            <person name="Hong S.-B."/>
            <person name="Kwon S.-W."/>
        </authorList>
    </citation>
    <scope>NUCLEOTIDE SEQUENCE [LARGE SCALE GENOMIC DNA]</scope>
    <source>
        <strain evidence="1 2">CJU-R4</strain>
    </source>
</reference>
<sequence length="155" mass="17860">MKALLLLIGLAWAWAVPSARAQWRLFYQSQDLFRRAVPSVPSDNADPIVLIEPRGELSKYLIVRYAHSKRALVLKKSVWGFSDSTNVIWRVYRNDLCRVTKYNDTWVEYGLYRSRSTRGGLSIWYEPGFSRGLDGKIWSRWSEAMADAPPGHIVP</sequence>
<dbReference type="KEGG" id="srho:HH216_21345"/>
<dbReference type="AlphaFoldDB" id="A0A7L5DXH7"/>
<protein>
    <submittedName>
        <fullName evidence="1">Uncharacterized protein</fullName>
    </submittedName>
</protein>
<keyword evidence="2" id="KW-1185">Reference proteome</keyword>
<proteinExistence type="predicted"/>
<dbReference type="Proteomes" id="UP000501128">
    <property type="component" value="Chromosome"/>
</dbReference>
<organism evidence="1 2">
    <name type="scientific">Spirosoma rhododendri</name>
    <dbReference type="NCBI Taxonomy" id="2728024"/>
    <lineage>
        <taxon>Bacteria</taxon>
        <taxon>Pseudomonadati</taxon>
        <taxon>Bacteroidota</taxon>
        <taxon>Cytophagia</taxon>
        <taxon>Cytophagales</taxon>
        <taxon>Cytophagaceae</taxon>
        <taxon>Spirosoma</taxon>
    </lineage>
</organism>
<evidence type="ECO:0000313" key="1">
    <source>
        <dbReference type="EMBL" id="QJD80677.1"/>
    </source>
</evidence>
<dbReference type="RefSeq" id="WP_169552697.1">
    <property type="nucleotide sequence ID" value="NZ_CP051677.1"/>
</dbReference>
<dbReference type="EMBL" id="CP051677">
    <property type="protein sequence ID" value="QJD80677.1"/>
    <property type="molecule type" value="Genomic_DNA"/>
</dbReference>